<keyword evidence="3" id="KW-1185">Reference proteome</keyword>
<proteinExistence type="predicted"/>
<evidence type="ECO:0000313" key="2">
    <source>
        <dbReference type="EMBL" id="KAF2279978.1"/>
    </source>
</evidence>
<reference evidence="2" key="1">
    <citation type="journal article" date="2020" name="Stud. Mycol.">
        <title>101 Dothideomycetes genomes: a test case for predicting lifestyles and emergence of pathogens.</title>
        <authorList>
            <person name="Haridas S."/>
            <person name="Albert R."/>
            <person name="Binder M."/>
            <person name="Bloem J."/>
            <person name="Labutti K."/>
            <person name="Salamov A."/>
            <person name="Andreopoulos B."/>
            <person name="Baker S."/>
            <person name="Barry K."/>
            <person name="Bills G."/>
            <person name="Bluhm B."/>
            <person name="Cannon C."/>
            <person name="Castanera R."/>
            <person name="Culley D."/>
            <person name="Daum C."/>
            <person name="Ezra D."/>
            <person name="Gonzalez J."/>
            <person name="Henrissat B."/>
            <person name="Kuo A."/>
            <person name="Liang C."/>
            <person name="Lipzen A."/>
            <person name="Lutzoni F."/>
            <person name="Magnuson J."/>
            <person name="Mondo S."/>
            <person name="Nolan M."/>
            <person name="Ohm R."/>
            <person name="Pangilinan J."/>
            <person name="Park H.-J."/>
            <person name="Ramirez L."/>
            <person name="Alfaro M."/>
            <person name="Sun H."/>
            <person name="Tritt A."/>
            <person name="Yoshinaga Y."/>
            <person name="Zwiers L.-H."/>
            <person name="Turgeon B."/>
            <person name="Goodwin S."/>
            <person name="Spatafora J."/>
            <person name="Crous P."/>
            <person name="Grigoriev I."/>
        </authorList>
    </citation>
    <scope>NUCLEOTIDE SEQUENCE</scope>
    <source>
        <strain evidence="2">CBS 379.55</strain>
    </source>
</reference>
<feature type="transmembrane region" description="Helical" evidence="1">
    <location>
        <begin position="233"/>
        <end position="252"/>
    </location>
</feature>
<evidence type="ECO:0000313" key="3">
    <source>
        <dbReference type="Proteomes" id="UP000800097"/>
    </source>
</evidence>
<feature type="transmembrane region" description="Helical" evidence="1">
    <location>
        <begin position="154"/>
        <end position="173"/>
    </location>
</feature>
<evidence type="ECO:0000256" key="1">
    <source>
        <dbReference type="SAM" id="Phobius"/>
    </source>
</evidence>
<keyword evidence="1" id="KW-1133">Transmembrane helix</keyword>
<accession>A0A6A6JVY6</accession>
<feature type="transmembrane region" description="Helical" evidence="1">
    <location>
        <begin position="127"/>
        <end position="148"/>
    </location>
</feature>
<protein>
    <submittedName>
        <fullName evidence="2">Uncharacterized protein</fullName>
    </submittedName>
</protein>
<dbReference type="OrthoDB" id="5412502at2759"/>
<keyword evidence="1" id="KW-0472">Membrane</keyword>
<dbReference type="AlphaFoldDB" id="A0A6A6JVY6"/>
<name>A0A6A6JVY6_WESOR</name>
<keyword evidence="1" id="KW-0812">Transmembrane</keyword>
<gene>
    <name evidence="2" type="ORF">EI97DRAFT_429731</name>
</gene>
<dbReference type="Proteomes" id="UP000800097">
    <property type="component" value="Unassembled WGS sequence"/>
</dbReference>
<dbReference type="EMBL" id="ML986485">
    <property type="protein sequence ID" value="KAF2279978.1"/>
    <property type="molecule type" value="Genomic_DNA"/>
</dbReference>
<organism evidence="2 3">
    <name type="scientific">Westerdykella ornata</name>
    <dbReference type="NCBI Taxonomy" id="318751"/>
    <lineage>
        <taxon>Eukaryota</taxon>
        <taxon>Fungi</taxon>
        <taxon>Dikarya</taxon>
        <taxon>Ascomycota</taxon>
        <taxon>Pezizomycotina</taxon>
        <taxon>Dothideomycetes</taxon>
        <taxon>Pleosporomycetidae</taxon>
        <taxon>Pleosporales</taxon>
        <taxon>Sporormiaceae</taxon>
        <taxon>Westerdykella</taxon>
    </lineage>
</organism>
<sequence>MVLHWLQDATGKTSLQDLQLDIVGFLAILGEGSVLANAQVATLSRWQFLPRLIPAPQSLMRPTRPDVLEPSPGTVTGIFSGNVIDHINHIGNVVCDANDLPAHSVRVVSIRRIDQEKPLKARTLAPLTFLVFLGFALPCILLGVSIWLEDGMSILATILLSLLTSLIGFGNKWTLRLPKRRVKDGKVPRGDVVIRYPKGSFLIVRCDEDVARELYFAPETIEYLLAHGPSYRLLSLVGTMLLMGGIICLGNSQIETQLAWAGSYMLLNVSYWIVAALPSRLHWDTSAYAVENECLSDSEMSPKDGFPSHNQTFTQGLWKAIVLAKGTDWVLKSGACPDTEAWRGWLREAREHARSVALADKQEVVGGKEIVTWKIPDWNPQKALSSWLDEQAKRDEKSVKEGVEEV</sequence>
<dbReference type="GeneID" id="54550686"/>
<dbReference type="RefSeq" id="XP_033657517.1">
    <property type="nucleotide sequence ID" value="XM_033797511.1"/>
</dbReference>